<dbReference type="Proteomes" id="UP000223968">
    <property type="component" value="Unassembled WGS sequence"/>
</dbReference>
<feature type="chain" id="PRO_5012157185" evidence="1">
    <location>
        <begin position="19"/>
        <end position="131"/>
    </location>
</feature>
<name>A0A2B7Y8J1_9EURO</name>
<feature type="signal peptide" evidence="1">
    <location>
        <begin position="1"/>
        <end position="18"/>
    </location>
</feature>
<comment type="caution">
    <text evidence="2">The sequence shown here is derived from an EMBL/GenBank/DDBJ whole genome shotgun (WGS) entry which is preliminary data.</text>
</comment>
<keyword evidence="1" id="KW-0732">Signal</keyword>
<organism evidence="2 3">
    <name type="scientific">Helicocarpus griseus UAMH5409</name>
    <dbReference type="NCBI Taxonomy" id="1447875"/>
    <lineage>
        <taxon>Eukaryota</taxon>
        <taxon>Fungi</taxon>
        <taxon>Dikarya</taxon>
        <taxon>Ascomycota</taxon>
        <taxon>Pezizomycotina</taxon>
        <taxon>Eurotiomycetes</taxon>
        <taxon>Eurotiomycetidae</taxon>
        <taxon>Onygenales</taxon>
        <taxon>Ajellomycetaceae</taxon>
        <taxon>Helicocarpus</taxon>
    </lineage>
</organism>
<dbReference type="EMBL" id="PDNB01000011">
    <property type="protein sequence ID" value="PGH17353.1"/>
    <property type="molecule type" value="Genomic_DNA"/>
</dbReference>
<evidence type="ECO:0000313" key="2">
    <source>
        <dbReference type="EMBL" id="PGH17353.1"/>
    </source>
</evidence>
<dbReference type="AlphaFoldDB" id="A0A2B7Y8J1"/>
<reference evidence="2 3" key="1">
    <citation type="submission" date="2017-10" db="EMBL/GenBank/DDBJ databases">
        <title>Comparative genomics in systemic dimorphic fungi from Ajellomycetaceae.</title>
        <authorList>
            <person name="Munoz J.F."/>
            <person name="Mcewen J.G."/>
            <person name="Clay O.K."/>
            <person name="Cuomo C.A."/>
        </authorList>
    </citation>
    <scope>NUCLEOTIDE SEQUENCE [LARGE SCALE GENOMIC DNA]</scope>
    <source>
        <strain evidence="2 3">UAMH5409</strain>
    </source>
</reference>
<evidence type="ECO:0000256" key="1">
    <source>
        <dbReference type="SAM" id="SignalP"/>
    </source>
</evidence>
<evidence type="ECO:0000313" key="3">
    <source>
        <dbReference type="Proteomes" id="UP000223968"/>
    </source>
</evidence>
<keyword evidence="3" id="KW-1185">Reference proteome</keyword>
<dbReference type="OrthoDB" id="3438016at2759"/>
<accession>A0A2B7Y8J1</accession>
<gene>
    <name evidence="2" type="ORF">AJ79_01237</name>
</gene>
<proteinExistence type="predicted"/>
<protein>
    <submittedName>
        <fullName evidence="2">Uncharacterized protein</fullName>
    </submittedName>
</protein>
<dbReference type="STRING" id="1447875.A0A2B7Y8J1"/>
<sequence>MRFFLLLSFLLLTVLVVAKPEAAPVPEPQSDIKEKLEGIGDLLNGETLRQIQSVLKHADQLLDDESTPITKNLLLTAGPVVTPELLKKVGTLLDNAGGLLTKEFVDQTKNLIAKAGKLLDTVDSLLGALGL</sequence>